<sequence length="58" mass="6695">MFLDPDDPEEEPPEDDLEELEPDEEPEAPPELLEVVDLFALVLPEVDEEDPDFDEPLF</sequence>
<organism evidence="2 3">
    <name type="scientific">Pontibacter burrus</name>
    <dbReference type="NCBI Taxonomy" id="2704466"/>
    <lineage>
        <taxon>Bacteria</taxon>
        <taxon>Pseudomonadati</taxon>
        <taxon>Bacteroidota</taxon>
        <taxon>Cytophagia</taxon>
        <taxon>Cytophagales</taxon>
        <taxon>Hymenobacteraceae</taxon>
        <taxon>Pontibacter</taxon>
    </lineage>
</organism>
<keyword evidence="3" id="KW-1185">Reference proteome</keyword>
<feature type="region of interest" description="Disordered" evidence="1">
    <location>
        <begin position="1"/>
        <end position="30"/>
    </location>
</feature>
<dbReference type="RefSeq" id="WP_163914652.1">
    <property type="nucleotide sequence ID" value="NZ_JAAGWD010000003.1"/>
</dbReference>
<dbReference type="EMBL" id="JAAGWD010000003">
    <property type="protein sequence ID" value="NEM97886.1"/>
    <property type="molecule type" value="Genomic_DNA"/>
</dbReference>
<gene>
    <name evidence="2" type="ORF">GXP69_09285</name>
</gene>
<evidence type="ECO:0000313" key="2">
    <source>
        <dbReference type="EMBL" id="NEM97886.1"/>
    </source>
</evidence>
<comment type="caution">
    <text evidence="2">The sequence shown here is derived from an EMBL/GenBank/DDBJ whole genome shotgun (WGS) entry which is preliminary data.</text>
</comment>
<name>A0A6B3LUF8_9BACT</name>
<protein>
    <submittedName>
        <fullName evidence="2">Uncharacterized protein</fullName>
    </submittedName>
</protein>
<reference evidence="2 3" key="1">
    <citation type="submission" date="2020-02" db="EMBL/GenBank/DDBJ databases">
        <authorList>
            <person name="Kim M.K."/>
        </authorList>
    </citation>
    <scope>NUCLEOTIDE SEQUENCE [LARGE SCALE GENOMIC DNA]</scope>
    <source>
        <strain evidence="2 3">BT327</strain>
    </source>
</reference>
<dbReference type="Proteomes" id="UP000474777">
    <property type="component" value="Unassembled WGS sequence"/>
</dbReference>
<proteinExistence type="predicted"/>
<evidence type="ECO:0000256" key="1">
    <source>
        <dbReference type="SAM" id="MobiDB-lite"/>
    </source>
</evidence>
<evidence type="ECO:0000313" key="3">
    <source>
        <dbReference type="Proteomes" id="UP000474777"/>
    </source>
</evidence>
<accession>A0A6B3LUF8</accession>
<dbReference type="AlphaFoldDB" id="A0A6B3LUF8"/>
<feature type="compositionally biased region" description="Acidic residues" evidence="1">
    <location>
        <begin position="1"/>
        <end position="28"/>
    </location>
</feature>